<feature type="transmembrane region" description="Helical" evidence="1">
    <location>
        <begin position="360"/>
        <end position="380"/>
    </location>
</feature>
<name>A0A2H0W2X1_9BACT</name>
<feature type="transmembrane region" description="Helical" evidence="1">
    <location>
        <begin position="303"/>
        <end position="324"/>
    </location>
</feature>
<dbReference type="AlphaFoldDB" id="A0A2H0W2X1"/>
<dbReference type="Proteomes" id="UP000230935">
    <property type="component" value="Unassembled WGS sequence"/>
</dbReference>
<feature type="transmembrane region" description="Helical" evidence="1">
    <location>
        <begin position="336"/>
        <end position="354"/>
    </location>
</feature>
<comment type="caution">
    <text evidence="2">The sequence shown here is derived from an EMBL/GenBank/DDBJ whole genome shotgun (WGS) entry which is preliminary data.</text>
</comment>
<organism evidence="2 3">
    <name type="scientific">Candidatus Buchananbacteria bacterium CG10_big_fil_rev_8_21_14_0_10_42_9</name>
    <dbReference type="NCBI Taxonomy" id="1974526"/>
    <lineage>
        <taxon>Bacteria</taxon>
        <taxon>Candidatus Buchananiibacteriota</taxon>
    </lineage>
</organism>
<feature type="transmembrane region" description="Helical" evidence="1">
    <location>
        <begin position="91"/>
        <end position="110"/>
    </location>
</feature>
<evidence type="ECO:0008006" key="4">
    <source>
        <dbReference type="Google" id="ProtNLM"/>
    </source>
</evidence>
<accession>A0A2H0W2X1</accession>
<feature type="transmembrane region" description="Helical" evidence="1">
    <location>
        <begin position="192"/>
        <end position="210"/>
    </location>
</feature>
<keyword evidence="1" id="KW-0812">Transmembrane</keyword>
<proteinExistence type="predicted"/>
<keyword evidence="1" id="KW-0472">Membrane</keyword>
<protein>
    <recommendedName>
        <fullName evidence="4">Glycosyltransferase RgtA/B/C/D-like domain-containing protein</fullName>
    </recommendedName>
</protein>
<evidence type="ECO:0000256" key="1">
    <source>
        <dbReference type="SAM" id="Phobius"/>
    </source>
</evidence>
<feature type="transmembrane region" description="Helical" evidence="1">
    <location>
        <begin position="12"/>
        <end position="35"/>
    </location>
</feature>
<reference evidence="3" key="1">
    <citation type="submission" date="2017-09" db="EMBL/GenBank/DDBJ databases">
        <title>Depth-based differentiation of microbial function through sediment-hosted aquifers and enrichment of novel symbionts in the deep terrestrial subsurface.</title>
        <authorList>
            <person name="Probst A.J."/>
            <person name="Ladd B."/>
            <person name="Jarett J.K."/>
            <person name="Geller-Mcgrath D.E."/>
            <person name="Sieber C.M.K."/>
            <person name="Emerson J.B."/>
            <person name="Anantharaman K."/>
            <person name="Thomas B.C."/>
            <person name="Malmstrom R."/>
            <person name="Stieglmeier M."/>
            <person name="Klingl A."/>
            <person name="Woyke T."/>
            <person name="Ryan C.M."/>
            <person name="Banfield J.F."/>
        </authorList>
    </citation>
    <scope>NUCLEOTIDE SEQUENCE [LARGE SCALE GENOMIC DNA]</scope>
</reference>
<sequence length="546" mass="62385">MSLTKIYRSITYAEWKFVTAVFLTALIVLNIPYLYGWLAAPSGYVYNGINLLSSSDSPVYNSYITQAAQGNLIPINLFTLESQSHGVFHPVWATLGLASKVFGLSSLLTFQLARNVFSIFLIFGAYFFVSYFFEIVWQRKLSLLALVFSSGLGAWLVVPLLFFSNRSAISAPIDLWVPEANVFLSLYRMPHFIISWCLLMLVTLLTLLAIENQNFKYAVGGGIAALIWFSFHPYYVFYAFGIFAFYLFILFAVRHEINWKNVLMILIVFLISSPVLIYHGWLILTDSAISSRAMQNVTLTPGLIWVMTGYGLLFIMAILAIYQAVNSGKIKQNSKLLFLCSWFMANLLLVYMPIPWQRRMLQGWQLPMVLLSIWYIAWLLSRGGKTATWLRYRPMMVLISILFLFLTSAYVLTRDTFYYYSQTRSDLFYVALDDLAAMDYLSHLPQYQNVMASWLSGIMIPGYSGQKVFAGHGHETLNPLAKLKRTEWFYKSNSEDIAKQEFLSDNDINIIFFGEKEAQAGNFQPGTKPYLKLIYSSGQSALYQVL</sequence>
<evidence type="ECO:0000313" key="3">
    <source>
        <dbReference type="Proteomes" id="UP000230935"/>
    </source>
</evidence>
<keyword evidence="1" id="KW-1133">Transmembrane helix</keyword>
<feature type="transmembrane region" description="Helical" evidence="1">
    <location>
        <begin position="392"/>
        <end position="412"/>
    </location>
</feature>
<feature type="transmembrane region" description="Helical" evidence="1">
    <location>
        <begin position="262"/>
        <end position="283"/>
    </location>
</feature>
<feature type="transmembrane region" description="Helical" evidence="1">
    <location>
        <begin position="143"/>
        <end position="163"/>
    </location>
</feature>
<feature type="transmembrane region" description="Helical" evidence="1">
    <location>
        <begin position="117"/>
        <end position="137"/>
    </location>
</feature>
<dbReference type="EMBL" id="PEZZ01000034">
    <property type="protein sequence ID" value="PIS04861.1"/>
    <property type="molecule type" value="Genomic_DNA"/>
</dbReference>
<evidence type="ECO:0000313" key="2">
    <source>
        <dbReference type="EMBL" id="PIS04861.1"/>
    </source>
</evidence>
<feature type="transmembrane region" description="Helical" evidence="1">
    <location>
        <begin position="235"/>
        <end position="253"/>
    </location>
</feature>
<gene>
    <name evidence="2" type="ORF">COT81_04370</name>
</gene>